<feature type="domain" description="Nudix hydrolase" evidence="2">
    <location>
        <begin position="43"/>
        <end position="175"/>
    </location>
</feature>
<dbReference type="InterPro" id="IPR000086">
    <property type="entry name" value="NUDIX_hydrolase_dom"/>
</dbReference>
<organism evidence="3 4">
    <name type="scientific">Brevibacterium paucivorans</name>
    <dbReference type="NCBI Taxonomy" id="170994"/>
    <lineage>
        <taxon>Bacteria</taxon>
        <taxon>Bacillati</taxon>
        <taxon>Actinomycetota</taxon>
        <taxon>Actinomycetes</taxon>
        <taxon>Micrococcales</taxon>
        <taxon>Brevibacteriaceae</taxon>
        <taxon>Brevibacterium</taxon>
    </lineage>
</organism>
<dbReference type="EMBL" id="PNHK01000001">
    <property type="protein sequence ID" value="PMD06653.1"/>
    <property type="molecule type" value="Genomic_DNA"/>
</dbReference>
<name>A0A2N6VRJ3_9MICO</name>
<dbReference type="GO" id="GO:0005829">
    <property type="term" value="C:cytosol"/>
    <property type="evidence" value="ECO:0007669"/>
    <property type="project" value="TreeGrafter"/>
</dbReference>
<dbReference type="GO" id="GO:0016787">
    <property type="term" value="F:hydrolase activity"/>
    <property type="evidence" value="ECO:0007669"/>
    <property type="project" value="UniProtKB-KW"/>
</dbReference>
<dbReference type="CDD" id="cd24158">
    <property type="entry name" value="NUDIX_ADPRase_Rv1700"/>
    <property type="match status" value="1"/>
</dbReference>
<evidence type="ECO:0000313" key="4">
    <source>
        <dbReference type="Proteomes" id="UP000235598"/>
    </source>
</evidence>
<dbReference type="Gene3D" id="3.90.79.10">
    <property type="entry name" value="Nucleoside Triphosphate Pyrophosphohydrolase"/>
    <property type="match status" value="1"/>
</dbReference>
<dbReference type="Proteomes" id="UP000235598">
    <property type="component" value="Unassembled WGS sequence"/>
</dbReference>
<dbReference type="InterPro" id="IPR015797">
    <property type="entry name" value="NUDIX_hydrolase-like_dom_sf"/>
</dbReference>
<evidence type="ECO:0000259" key="2">
    <source>
        <dbReference type="PROSITE" id="PS51462"/>
    </source>
</evidence>
<dbReference type="GO" id="GO:0006753">
    <property type="term" value="P:nucleoside phosphate metabolic process"/>
    <property type="evidence" value="ECO:0007669"/>
    <property type="project" value="TreeGrafter"/>
</dbReference>
<evidence type="ECO:0000313" key="3">
    <source>
        <dbReference type="EMBL" id="PMD06653.1"/>
    </source>
</evidence>
<dbReference type="AlphaFoldDB" id="A0A2N6VRJ3"/>
<proteinExistence type="predicted"/>
<keyword evidence="1" id="KW-0378">Hydrolase</keyword>
<dbReference type="Pfam" id="PF00293">
    <property type="entry name" value="NUDIX"/>
    <property type="match status" value="1"/>
</dbReference>
<dbReference type="PANTHER" id="PTHR11839:SF31">
    <property type="entry name" value="ADP-RIBOSE PYROPHOSPHATASE"/>
    <property type="match status" value="1"/>
</dbReference>
<accession>A0A2N6VRJ3</accession>
<dbReference type="SUPFAM" id="SSF55811">
    <property type="entry name" value="Nudix"/>
    <property type="match status" value="1"/>
</dbReference>
<dbReference type="PROSITE" id="PS51462">
    <property type="entry name" value="NUDIX"/>
    <property type="match status" value="1"/>
</dbReference>
<gene>
    <name evidence="3" type="ORF">CJ199_04685</name>
</gene>
<sequence length="210" mass="23286">MRDQYVDTHIVDSSVVFTGAVWDVVEQRFVLPGTDTTLTRQVMRHPGAVAVVALDDDNRVMLMQQYRHPLRVIEWEVPAGLLDHAGEEPHEAAARELREEVDLSAKTWNVLADQLTSPGGSSEALRIYLARDVTTHPASERTAEEAQIKPHWVSLNDAVHAVMAGHITNATACLGILHAARHAETGFTNLRPIDDPWPARDHLLNGFLNS</sequence>
<dbReference type="OrthoDB" id="9806150at2"/>
<evidence type="ECO:0000256" key="1">
    <source>
        <dbReference type="ARBA" id="ARBA00022801"/>
    </source>
</evidence>
<reference evidence="3 4" key="1">
    <citation type="submission" date="2017-09" db="EMBL/GenBank/DDBJ databases">
        <title>Bacterial strain isolated from the female urinary microbiota.</title>
        <authorList>
            <person name="Thomas-White K."/>
            <person name="Kumar N."/>
            <person name="Forster S."/>
            <person name="Putonti C."/>
            <person name="Lawley T."/>
            <person name="Wolfe A.J."/>
        </authorList>
    </citation>
    <scope>NUCLEOTIDE SEQUENCE [LARGE SCALE GENOMIC DNA]</scope>
    <source>
        <strain evidence="3 4">UMB1301</strain>
    </source>
</reference>
<dbReference type="PANTHER" id="PTHR11839">
    <property type="entry name" value="UDP/ADP-SUGAR PYROPHOSPHATASE"/>
    <property type="match status" value="1"/>
</dbReference>
<protein>
    <submittedName>
        <fullName evidence="3">ADP-ribose pyrophosphatase</fullName>
    </submittedName>
</protein>
<dbReference type="RefSeq" id="WP_102238295.1">
    <property type="nucleotide sequence ID" value="NZ_PNHK01000001.1"/>
</dbReference>
<comment type="caution">
    <text evidence="3">The sequence shown here is derived from an EMBL/GenBank/DDBJ whole genome shotgun (WGS) entry which is preliminary data.</text>
</comment>
<dbReference type="GO" id="GO:0019693">
    <property type="term" value="P:ribose phosphate metabolic process"/>
    <property type="evidence" value="ECO:0007669"/>
    <property type="project" value="TreeGrafter"/>
</dbReference>